<evidence type="ECO:0000256" key="1">
    <source>
        <dbReference type="SAM" id="Coils"/>
    </source>
</evidence>
<accession>A0A8S3X3X6</accession>
<dbReference type="AlphaFoldDB" id="A0A8S3X3X6"/>
<dbReference type="Proteomes" id="UP000691718">
    <property type="component" value="Unassembled WGS sequence"/>
</dbReference>
<organism evidence="3 4">
    <name type="scientific">Parnassius apollo</name>
    <name type="common">Apollo butterfly</name>
    <name type="synonym">Papilio apollo</name>
    <dbReference type="NCBI Taxonomy" id="110799"/>
    <lineage>
        <taxon>Eukaryota</taxon>
        <taxon>Metazoa</taxon>
        <taxon>Ecdysozoa</taxon>
        <taxon>Arthropoda</taxon>
        <taxon>Hexapoda</taxon>
        <taxon>Insecta</taxon>
        <taxon>Pterygota</taxon>
        <taxon>Neoptera</taxon>
        <taxon>Endopterygota</taxon>
        <taxon>Lepidoptera</taxon>
        <taxon>Glossata</taxon>
        <taxon>Ditrysia</taxon>
        <taxon>Papilionoidea</taxon>
        <taxon>Papilionidae</taxon>
        <taxon>Parnassiinae</taxon>
        <taxon>Parnassini</taxon>
        <taxon>Parnassius</taxon>
        <taxon>Parnassius</taxon>
    </lineage>
</organism>
<feature type="region of interest" description="Disordered" evidence="2">
    <location>
        <begin position="1"/>
        <end position="27"/>
    </location>
</feature>
<feature type="region of interest" description="Disordered" evidence="2">
    <location>
        <begin position="92"/>
        <end position="139"/>
    </location>
</feature>
<dbReference type="EMBL" id="CAJQZP010000935">
    <property type="protein sequence ID" value="CAG4997564.1"/>
    <property type="molecule type" value="Genomic_DNA"/>
</dbReference>
<protein>
    <submittedName>
        <fullName evidence="3">(apollo) hypothetical protein</fullName>
    </submittedName>
</protein>
<keyword evidence="4" id="KW-1185">Reference proteome</keyword>
<evidence type="ECO:0000256" key="2">
    <source>
        <dbReference type="SAM" id="MobiDB-lite"/>
    </source>
</evidence>
<evidence type="ECO:0000313" key="4">
    <source>
        <dbReference type="Proteomes" id="UP000691718"/>
    </source>
</evidence>
<feature type="coiled-coil region" evidence="1">
    <location>
        <begin position="47"/>
        <end position="88"/>
    </location>
</feature>
<gene>
    <name evidence="3" type="ORF">PAPOLLO_LOCUS13205</name>
</gene>
<proteinExistence type="predicted"/>
<sequence length="139" mass="16116">MTDNTEVEVNYVSQRNKRRREEADEHSDMSTFINEILSMFMDLKVTMKEIKEQNIKLQELVDFTTKKYDEIIDKMQKIEENIKEDKKQGALTIVRRSSSRSKGESCSTPTDEQLDQVDLDTEHLPAVDTPDACDKAALR</sequence>
<reference evidence="3" key="1">
    <citation type="submission" date="2021-04" db="EMBL/GenBank/DDBJ databases">
        <authorList>
            <person name="Tunstrom K."/>
        </authorList>
    </citation>
    <scope>NUCLEOTIDE SEQUENCE</scope>
</reference>
<comment type="caution">
    <text evidence="3">The sequence shown here is derived from an EMBL/GenBank/DDBJ whole genome shotgun (WGS) entry which is preliminary data.</text>
</comment>
<name>A0A8S3X3X6_PARAO</name>
<evidence type="ECO:0000313" key="3">
    <source>
        <dbReference type="EMBL" id="CAG4997564.1"/>
    </source>
</evidence>
<keyword evidence="1" id="KW-0175">Coiled coil</keyword>
<dbReference type="OrthoDB" id="189220at2759"/>